<dbReference type="NCBIfam" id="NF010713">
    <property type="entry name" value="PRK14115.1"/>
    <property type="match status" value="1"/>
</dbReference>
<dbReference type="GO" id="GO:0004619">
    <property type="term" value="F:phosphoglycerate mutase activity"/>
    <property type="evidence" value="ECO:0007669"/>
    <property type="project" value="UniProtKB-EC"/>
</dbReference>
<evidence type="ECO:0000256" key="10">
    <source>
        <dbReference type="SAM" id="MobiDB-lite"/>
    </source>
</evidence>
<keyword evidence="4 9" id="KW-0324">Glycolysis</keyword>
<feature type="active site" description="Proton donor/acceptor" evidence="6">
    <location>
        <position position="88"/>
    </location>
</feature>
<proteinExistence type="inferred from homology"/>
<feature type="binding site" evidence="7">
    <location>
        <begin position="115"/>
        <end position="116"/>
    </location>
    <ligand>
        <name>substrate</name>
    </ligand>
</feature>
<dbReference type="AlphaFoldDB" id="A0AAN6ITB4"/>
<comment type="pathway">
    <text evidence="2 9">Carbohydrate degradation; glycolysis; pyruvate from D-glyceraldehyde 3-phosphate: step 3/5.</text>
</comment>
<dbReference type="InterPro" id="IPR029033">
    <property type="entry name" value="His_PPase_superfam"/>
</dbReference>
<feature type="binding site" evidence="7">
    <location>
        <position position="99"/>
    </location>
    <ligand>
        <name>substrate</name>
    </ligand>
</feature>
<dbReference type="GO" id="GO:0006096">
    <property type="term" value="P:glycolytic process"/>
    <property type="evidence" value="ECO:0007669"/>
    <property type="project" value="UniProtKB-KW"/>
</dbReference>
<dbReference type="SMART" id="SM00855">
    <property type="entry name" value="PGAM"/>
    <property type="match status" value="1"/>
</dbReference>
<dbReference type="PANTHER" id="PTHR11931">
    <property type="entry name" value="PHOSPHOGLYCERATE MUTASE"/>
    <property type="match status" value="1"/>
</dbReference>
<evidence type="ECO:0000313" key="11">
    <source>
        <dbReference type="EMBL" id="KAJ8986671.1"/>
    </source>
</evidence>
<name>A0AAN6ITB4_EXODE</name>
<feature type="region of interest" description="Disordered" evidence="10">
    <location>
        <begin position="119"/>
        <end position="145"/>
    </location>
</feature>
<comment type="similarity">
    <text evidence="3 9">Belongs to the phosphoglycerate mutase family. BPG-dependent PGAM subfamily.</text>
</comment>
<dbReference type="InterPro" id="IPR013078">
    <property type="entry name" value="His_Pase_superF_clade-1"/>
</dbReference>
<feature type="binding site" evidence="7">
    <location>
        <begin position="9"/>
        <end position="16"/>
    </location>
    <ligand>
        <name>substrate</name>
    </ligand>
</feature>
<evidence type="ECO:0000256" key="9">
    <source>
        <dbReference type="RuleBase" id="RU004511"/>
    </source>
</evidence>
<dbReference type="HAMAP" id="MF_01039">
    <property type="entry name" value="PGAM_GpmA"/>
    <property type="match status" value="1"/>
</dbReference>
<comment type="catalytic activity">
    <reaction evidence="1 9">
        <text>(2R)-2-phosphoglycerate = (2R)-3-phosphoglycerate</text>
        <dbReference type="Rhea" id="RHEA:15901"/>
        <dbReference type="ChEBI" id="CHEBI:58272"/>
        <dbReference type="ChEBI" id="CHEBI:58289"/>
        <dbReference type="EC" id="5.4.2.11"/>
    </reaction>
</comment>
<dbReference type="Proteomes" id="UP001161757">
    <property type="component" value="Unassembled WGS sequence"/>
</dbReference>
<evidence type="ECO:0000313" key="12">
    <source>
        <dbReference type="Proteomes" id="UP001161757"/>
    </source>
</evidence>
<evidence type="ECO:0000256" key="8">
    <source>
        <dbReference type="PIRSR" id="PIRSR613078-3"/>
    </source>
</evidence>
<evidence type="ECO:0000256" key="3">
    <source>
        <dbReference type="ARBA" id="ARBA00006717"/>
    </source>
</evidence>
<dbReference type="Pfam" id="PF00300">
    <property type="entry name" value="His_Phos_1"/>
    <property type="match status" value="2"/>
</dbReference>
<evidence type="ECO:0000256" key="7">
    <source>
        <dbReference type="PIRSR" id="PIRSR613078-2"/>
    </source>
</evidence>
<dbReference type="PROSITE" id="PS00175">
    <property type="entry name" value="PG_MUTASE"/>
    <property type="match status" value="1"/>
</dbReference>
<feature type="site" description="Transition state stabilizer" evidence="8">
    <location>
        <position position="184"/>
    </location>
</feature>
<sequence>MTYILVLLRHGQSTWNELNLFTGWVDVPLSEKGVAEAKQAGTLLKKHSLLPDIVYTSWLRRSINTANLCLDEADRLWIPVKRAWELNERHYGGLQGKNKAEAAEKFGEKQVKLWRRSYDTRPPEFGNGTDAKSQQDPDGRYAKSGVQVPSTECLKDVLERAWPYWLSDIVPDLQAGKTVLVAAHGNSLRAIIKGLEGISDEEIPGLELPTGVPILYELDENLKVVSNGGKGKLLE</sequence>
<feature type="binding site" evidence="7">
    <location>
        <position position="61"/>
    </location>
    <ligand>
        <name>substrate</name>
    </ligand>
</feature>
<dbReference type="EMBL" id="JAJGCB010000033">
    <property type="protein sequence ID" value="KAJ8986671.1"/>
    <property type="molecule type" value="Genomic_DNA"/>
</dbReference>
<feature type="binding site" evidence="7">
    <location>
        <begin position="88"/>
        <end position="91"/>
    </location>
    <ligand>
        <name>substrate</name>
    </ligand>
</feature>
<accession>A0AAN6ITB4</accession>
<gene>
    <name evidence="11" type="primary">GPM1</name>
    <name evidence="11" type="ORF">HRR80_009261</name>
</gene>
<dbReference type="CDD" id="cd07067">
    <property type="entry name" value="HP_PGM_like"/>
    <property type="match status" value="1"/>
</dbReference>
<feature type="active site" description="Tele-phosphohistidine intermediate" evidence="6">
    <location>
        <position position="10"/>
    </location>
</feature>
<feature type="binding site" evidence="7">
    <location>
        <begin position="22"/>
        <end position="23"/>
    </location>
    <ligand>
        <name>substrate</name>
    </ligand>
</feature>
<comment type="caution">
    <text evidence="11">The sequence shown here is derived from an EMBL/GenBank/DDBJ whole genome shotgun (WGS) entry which is preliminary data.</text>
</comment>
<evidence type="ECO:0000256" key="5">
    <source>
        <dbReference type="ARBA" id="ARBA00023235"/>
    </source>
</evidence>
<dbReference type="EC" id="5.4.2.11" evidence="9"/>
<dbReference type="NCBIfam" id="TIGR01258">
    <property type="entry name" value="pgm_1"/>
    <property type="match status" value="1"/>
</dbReference>
<dbReference type="FunFam" id="3.40.50.1240:FF:000003">
    <property type="entry name" value="2,3-bisphosphoglycerate-dependent phosphoglycerate mutase"/>
    <property type="match status" value="1"/>
</dbReference>
<dbReference type="SUPFAM" id="SSF53254">
    <property type="entry name" value="Phosphoglycerate mutase-like"/>
    <property type="match status" value="1"/>
</dbReference>
<evidence type="ECO:0000256" key="4">
    <source>
        <dbReference type="ARBA" id="ARBA00023152"/>
    </source>
</evidence>
<dbReference type="Gene3D" id="3.40.50.1240">
    <property type="entry name" value="Phosphoglycerate mutase-like"/>
    <property type="match status" value="1"/>
</dbReference>
<evidence type="ECO:0000256" key="6">
    <source>
        <dbReference type="PIRSR" id="PIRSR613078-1"/>
    </source>
</evidence>
<protein>
    <recommendedName>
        <fullName evidence="9">Phosphoglycerate mutase</fullName>
        <ecNumber evidence="9">5.4.2.11</ecNumber>
    </recommendedName>
</protein>
<dbReference type="InterPro" id="IPR001345">
    <property type="entry name" value="PG/BPGM_mutase_AS"/>
</dbReference>
<keyword evidence="5 9" id="KW-0413">Isomerase</keyword>
<reference evidence="11" key="1">
    <citation type="submission" date="2023-01" db="EMBL/GenBank/DDBJ databases">
        <title>Exophiala dermititidis isolated from Cystic Fibrosis Patient.</title>
        <authorList>
            <person name="Kurbessoian T."/>
            <person name="Crocker A."/>
            <person name="Murante D."/>
            <person name="Hogan D.A."/>
            <person name="Stajich J.E."/>
        </authorList>
    </citation>
    <scope>NUCLEOTIDE SEQUENCE</scope>
    <source>
        <strain evidence="11">Ex8</strain>
    </source>
</reference>
<evidence type="ECO:0000256" key="2">
    <source>
        <dbReference type="ARBA" id="ARBA00004798"/>
    </source>
</evidence>
<dbReference type="PIRSF" id="PIRSF000709">
    <property type="entry name" value="6PFK_2-Ptase"/>
    <property type="match status" value="1"/>
</dbReference>
<feature type="binding site" evidence="7">
    <location>
        <begin position="185"/>
        <end position="186"/>
    </location>
    <ligand>
        <name>substrate</name>
    </ligand>
</feature>
<organism evidence="11 12">
    <name type="scientific">Exophiala dermatitidis</name>
    <name type="common">Black yeast-like fungus</name>
    <name type="synonym">Wangiella dermatitidis</name>
    <dbReference type="NCBI Taxonomy" id="5970"/>
    <lineage>
        <taxon>Eukaryota</taxon>
        <taxon>Fungi</taxon>
        <taxon>Dikarya</taxon>
        <taxon>Ascomycota</taxon>
        <taxon>Pezizomycotina</taxon>
        <taxon>Eurotiomycetes</taxon>
        <taxon>Chaetothyriomycetidae</taxon>
        <taxon>Chaetothyriales</taxon>
        <taxon>Herpotrichiellaceae</taxon>
        <taxon>Exophiala</taxon>
    </lineage>
</organism>
<evidence type="ECO:0000256" key="1">
    <source>
        <dbReference type="ARBA" id="ARBA00000380"/>
    </source>
</evidence>
<dbReference type="InterPro" id="IPR005952">
    <property type="entry name" value="Phosphogly_mut1"/>
</dbReference>